<reference evidence="2 3" key="1">
    <citation type="submission" date="2014-10" db="EMBL/GenBank/DDBJ databases">
        <title>Draft genome of anammox bacterium scalindua brodae, obtained using differential coverage binning of sequence data from two enrichment reactors.</title>
        <authorList>
            <person name="Speth D.R."/>
            <person name="Russ L."/>
            <person name="Kartal B."/>
            <person name="Op den Camp H.J."/>
            <person name="Dutilh B.E."/>
            <person name="Jetten M.S."/>
        </authorList>
    </citation>
    <scope>NUCLEOTIDE SEQUENCE [LARGE SCALE GENOMIC DNA]</scope>
    <source>
        <strain evidence="2">RU1</strain>
    </source>
</reference>
<organism evidence="2 3">
    <name type="scientific">Candidatus Scalindua brodae</name>
    <dbReference type="NCBI Taxonomy" id="237368"/>
    <lineage>
        <taxon>Bacteria</taxon>
        <taxon>Pseudomonadati</taxon>
        <taxon>Planctomycetota</taxon>
        <taxon>Candidatus Brocadiia</taxon>
        <taxon>Candidatus Brocadiales</taxon>
        <taxon>Candidatus Scalinduaceae</taxon>
        <taxon>Candidatus Scalindua</taxon>
    </lineage>
</organism>
<dbReference type="GO" id="GO:0016757">
    <property type="term" value="F:glycosyltransferase activity"/>
    <property type="evidence" value="ECO:0007669"/>
    <property type="project" value="TreeGrafter"/>
</dbReference>
<dbReference type="Proteomes" id="UP000030652">
    <property type="component" value="Unassembled WGS sequence"/>
</dbReference>
<feature type="domain" description="Glycosyltransferase subfamily 4-like N-terminal" evidence="1">
    <location>
        <begin position="14"/>
        <end position="175"/>
    </location>
</feature>
<dbReference type="InterPro" id="IPR050194">
    <property type="entry name" value="Glycosyltransferase_grp1"/>
</dbReference>
<dbReference type="PANTHER" id="PTHR45947">
    <property type="entry name" value="SULFOQUINOVOSYL TRANSFERASE SQD2"/>
    <property type="match status" value="1"/>
</dbReference>
<comment type="caution">
    <text evidence="2">The sequence shown here is derived from an EMBL/GenBank/DDBJ whole genome shotgun (WGS) entry which is preliminary data.</text>
</comment>
<dbReference type="PANTHER" id="PTHR45947:SF14">
    <property type="entry name" value="SLL1723 PROTEIN"/>
    <property type="match status" value="1"/>
</dbReference>
<dbReference type="EMBL" id="JRYO01000085">
    <property type="protein sequence ID" value="KHE92950.1"/>
    <property type="molecule type" value="Genomic_DNA"/>
</dbReference>
<keyword evidence="2" id="KW-0808">Transferase</keyword>
<dbReference type="SUPFAM" id="SSF53756">
    <property type="entry name" value="UDP-Glycosyltransferase/glycogen phosphorylase"/>
    <property type="match status" value="1"/>
</dbReference>
<evidence type="ECO:0000313" key="2">
    <source>
        <dbReference type="EMBL" id="KHE92950.1"/>
    </source>
</evidence>
<dbReference type="AlphaFoldDB" id="A0A0B0EQK3"/>
<evidence type="ECO:0000313" key="3">
    <source>
        <dbReference type="Proteomes" id="UP000030652"/>
    </source>
</evidence>
<dbReference type="eggNOG" id="COG0438">
    <property type="taxonomic scope" value="Bacteria"/>
</dbReference>
<name>A0A0B0EQK3_9BACT</name>
<dbReference type="CDD" id="cd03801">
    <property type="entry name" value="GT4_PimA-like"/>
    <property type="match status" value="1"/>
</dbReference>
<protein>
    <submittedName>
        <fullName evidence="2">Glycosyltransferase</fullName>
    </submittedName>
</protein>
<accession>A0A0B0EQK3</accession>
<gene>
    <name evidence="2" type="ORF">SCABRO_01339</name>
</gene>
<sequence length="381" mass="42927">MKHNLLYVFDNMEFGGGERVFAQIINRLSSKKYKIIVACLPTGAFIKKIEGSGAQIKSVDMRNRFNPGVIWQLSSLIKREGVDIVHSQGARADFFARVAAKLAGAPVVVSTVPMPVKGFDVSPIRKLIYTAFNRFSERFVDRFMVVSDALEKMMIEQHKIDPQRVVKIYNGIEKEEYCISDEEIMLGRLKFRMESGLGEDVPVIGVIGRLVWQKGFEYFIEAIPEVLKKFKEARFLLVGVGELKDVLEAKCKRLKLGDKIIFTGFRNDIKDILASIDVFVMPSLLEGLPMILLETMAMAKPIVATDIDGIKEVLYNGEMGLLVPPKDPKALSGAIVDMLVHRDKAYQMGMAARKIVKGKFEVDIMVQKVEDVYEELLQLRS</sequence>
<dbReference type="Pfam" id="PF13692">
    <property type="entry name" value="Glyco_trans_1_4"/>
    <property type="match status" value="1"/>
</dbReference>
<evidence type="ECO:0000259" key="1">
    <source>
        <dbReference type="Pfam" id="PF13439"/>
    </source>
</evidence>
<dbReference type="Gene3D" id="3.40.50.2000">
    <property type="entry name" value="Glycogen Phosphorylase B"/>
    <property type="match status" value="2"/>
</dbReference>
<dbReference type="Pfam" id="PF13439">
    <property type="entry name" value="Glyco_transf_4"/>
    <property type="match status" value="1"/>
</dbReference>
<proteinExistence type="predicted"/>
<dbReference type="InterPro" id="IPR028098">
    <property type="entry name" value="Glyco_trans_4-like_N"/>
</dbReference>